<dbReference type="Gene3D" id="3.10.180.10">
    <property type="entry name" value="2,3-Dihydroxybiphenyl 1,2-Dioxygenase, domain 1"/>
    <property type="match status" value="1"/>
</dbReference>
<name>A0A9X1ZJZ1_9GAMM</name>
<dbReference type="CDD" id="cd06587">
    <property type="entry name" value="VOC"/>
    <property type="match status" value="1"/>
</dbReference>
<sequence length="138" mass="15870">MHLEHANIVVKNIANTLTFYQAAMPHWTIRGKGQSEWYGKPRNWVHFGDDYQYLSFNEPGTGENRDLTSLTLGVAHFAYVVDDLSSLVERLNKAGFEVRVWGGNEPYAKSAYFIDPDGMEVEFVQYFSDIPALRNQYK</sequence>
<evidence type="ECO:0000313" key="3">
    <source>
        <dbReference type="Proteomes" id="UP001139333"/>
    </source>
</evidence>
<dbReference type="SUPFAM" id="SSF54593">
    <property type="entry name" value="Glyoxalase/Bleomycin resistance protein/Dihydroxybiphenyl dioxygenase"/>
    <property type="match status" value="1"/>
</dbReference>
<dbReference type="InterPro" id="IPR004360">
    <property type="entry name" value="Glyas_Fos-R_dOase_dom"/>
</dbReference>
<dbReference type="Proteomes" id="UP001139333">
    <property type="component" value="Unassembled WGS sequence"/>
</dbReference>
<dbReference type="AlphaFoldDB" id="A0A9X1ZJZ1"/>
<proteinExistence type="predicted"/>
<accession>A0A9X1ZJZ1</accession>
<reference evidence="2" key="1">
    <citation type="submission" date="2022-01" db="EMBL/GenBank/DDBJ databases">
        <title>Whole genome-based taxonomy of the Shewanellaceae.</title>
        <authorList>
            <person name="Martin-Rodriguez A.J."/>
        </authorList>
    </citation>
    <scope>NUCLEOTIDE SEQUENCE</scope>
    <source>
        <strain evidence="2">DSM 16422</strain>
    </source>
</reference>
<evidence type="ECO:0000259" key="1">
    <source>
        <dbReference type="PROSITE" id="PS51819"/>
    </source>
</evidence>
<dbReference type="InterPro" id="IPR029068">
    <property type="entry name" value="Glyas_Bleomycin-R_OHBP_Dase"/>
</dbReference>
<dbReference type="Pfam" id="PF00903">
    <property type="entry name" value="Glyoxalase"/>
    <property type="match status" value="1"/>
</dbReference>
<dbReference type="PROSITE" id="PS51819">
    <property type="entry name" value="VOC"/>
    <property type="match status" value="1"/>
</dbReference>
<keyword evidence="3" id="KW-1185">Reference proteome</keyword>
<organism evidence="2 3">
    <name type="scientific">Shewanella gaetbuli</name>
    <dbReference type="NCBI Taxonomy" id="220752"/>
    <lineage>
        <taxon>Bacteria</taxon>
        <taxon>Pseudomonadati</taxon>
        <taxon>Pseudomonadota</taxon>
        <taxon>Gammaproteobacteria</taxon>
        <taxon>Alteromonadales</taxon>
        <taxon>Shewanellaceae</taxon>
        <taxon>Shewanella</taxon>
    </lineage>
</organism>
<dbReference type="InterPro" id="IPR037523">
    <property type="entry name" value="VOC_core"/>
</dbReference>
<dbReference type="EMBL" id="JAKIKP010000007">
    <property type="protein sequence ID" value="MCL1143123.1"/>
    <property type="molecule type" value="Genomic_DNA"/>
</dbReference>
<feature type="domain" description="VOC" evidence="1">
    <location>
        <begin position="2"/>
        <end position="126"/>
    </location>
</feature>
<dbReference type="RefSeq" id="WP_248995807.1">
    <property type="nucleotide sequence ID" value="NZ_JAKIKP010000007.1"/>
</dbReference>
<gene>
    <name evidence="2" type="ORF">L2672_10495</name>
</gene>
<protein>
    <submittedName>
        <fullName evidence="2">VOC family protein</fullName>
    </submittedName>
</protein>
<comment type="caution">
    <text evidence="2">The sequence shown here is derived from an EMBL/GenBank/DDBJ whole genome shotgun (WGS) entry which is preliminary data.</text>
</comment>
<evidence type="ECO:0000313" key="2">
    <source>
        <dbReference type="EMBL" id="MCL1143123.1"/>
    </source>
</evidence>